<evidence type="ECO:0000313" key="9">
    <source>
        <dbReference type="EMBL" id="CAE8581223.1"/>
    </source>
</evidence>
<sequence>VWGEEIIDKKLIGAVRKENKAFGIVDYVSPRESTCVFSTCPEERSRMIFQLGTASGPLASEAALLVHKDVRGIDVNMGCPKSFSVKGGMGAALLDRPEIVEDILKTLRRTLPARKLERVQKAAQSSKQNTKLNQQRLEWIEQARKHSAEARRLEDDLRDCASGLCLLPELTEEMRAGAESASDIWFQVSGVRQLLLQLRRRDSERLRRAPDQAVALQGVLSSVAAALGSLGPHLAAQAAELEDEIGASRRGLRRELAAEGLWAAHGERAAEDRCDLSDEEDGLMERIGDGPEDFQAELGGLNEQVSKELAQLEQELAELRRKRAGWDDAAHFRFRCILREFQGKNRELITDRLSLEFPHLSREQLQQHEVLCDSLKYATQKQASAFRQWRRERLALLRKHQGRVEERFKAQGAMAARRQDMLEVKEKGKQLQGARPRESAENSPKSLEADDRVQRLARNAEI</sequence>
<dbReference type="SUPFAM" id="SSF51395">
    <property type="entry name" value="FMN-linked oxidoreductases"/>
    <property type="match status" value="1"/>
</dbReference>
<evidence type="ECO:0000256" key="5">
    <source>
        <dbReference type="ARBA" id="ARBA00023002"/>
    </source>
</evidence>
<proteinExistence type="predicted"/>
<dbReference type="PROSITE" id="PS01136">
    <property type="entry name" value="UPF0034"/>
    <property type="match status" value="1"/>
</dbReference>
<feature type="domain" description="DUS-like FMN-binding" evidence="8">
    <location>
        <begin position="2"/>
        <end position="112"/>
    </location>
</feature>
<keyword evidence="2" id="KW-0285">Flavoprotein</keyword>
<reference evidence="9" key="1">
    <citation type="submission" date="2021-02" db="EMBL/GenBank/DDBJ databases">
        <authorList>
            <person name="Dougan E. K."/>
            <person name="Rhodes N."/>
            <person name="Thang M."/>
            <person name="Chan C."/>
        </authorList>
    </citation>
    <scope>NUCLEOTIDE SEQUENCE</scope>
</reference>
<organism evidence="9 10">
    <name type="scientific">Polarella glacialis</name>
    <name type="common">Dinoflagellate</name>
    <dbReference type="NCBI Taxonomy" id="89957"/>
    <lineage>
        <taxon>Eukaryota</taxon>
        <taxon>Sar</taxon>
        <taxon>Alveolata</taxon>
        <taxon>Dinophyceae</taxon>
        <taxon>Suessiales</taxon>
        <taxon>Suessiaceae</taxon>
        <taxon>Polarella</taxon>
    </lineage>
</organism>
<dbReference type="InterPro" id="IPR052582">
    <property type="entry name" value="tRNA-DUS-like"/>
</dbReference>
<keyword evidence="4" id="KW-0819">tRNA processing</keyword>
<accession>A0A813D428</accession>
<keyword evidence="6" id="KW-0175">Coiled coil</keyword>
<evidence type="ECO:0000259" key="8">
    <source>
        <dbReference type="Pfam" id="PF01207"/>
    </source>
</evidence>
<evidence type="ECO:0000256" key="7">
    <source>
        <dbReference type="SAM" id="MobiDB-lite"/>
    </source>
</evidence>
<dbReference type="AlphaFoldDB" id="A0A813D428"/>
<gene>
    <name evidence="9" type="ORF">PGLA1383_LOCUS253</name>
</gene>
<dbReference type="Proteomes" id="UP000654075">
    <property type="component" value="Unassembled WGS sequence"/>
</dbReference>
<dbReference type="PANTHER" id="PTHR45936">
    <property type="entry name" value="TRNA-DIHYDROURIDINE(20) SYNTHASE [NAD(P)+]-LIKE"/>
    <property type="match status" value="1"/>
</dbReference>
<dbReference type="Gene3D" id="3.20.20.70">
    <property type="entry name" value="Aldolase class I"/>
    <property type="match status" value="1"/>
</dbReference>
<dbReference type="InterPro" id="IPR018517">
    <property type="entry name" value="tRNA_hU_synthase_CS"/>
</dbReference>
<keyword evidence="10" id="KW-1185">Reference proteome</keyword>
<dbReference type="GO" id="GO:0005737">
    <property type="term" value="C:cytoplasm"/>
    <property type="evidence" value="ECO:0007669"/>
    <property type="project" value="TreeGrafter"/>
</dbReference>
<dbReference type="EMBL" id="CAJNNV010000049">
    <property type="protein sequence ID" value="CAE8581223.1"/>
    <property type="molecule type" value="Genomic_DNA"/>
</dbReference>
<evidence type="ECO:0000313" key="10">
    <source>
        <dbReference type="Proteomes" id="UP000654075"/>
    </source>
</evidence>
<dbReference type="Pfam" id="PF01207">
    <property type="entry name" value="Dus"/>
    <property type="match status" value="1"/>
</dbReference>
<feature type="compositionally biased region" description="Basic and acidic residues" evidence="7">
    <location>
        <begin position="419"/>
        <end position="440"/>
    </location>
</feature>
<dbReference type="GO" id="GO:0017150">
    <property type="term" value="F:tRNA dihydrouridine synthase activity"/>
    <property type="evidence" value="ECO:0007669"/>
    <property type="project" value="InterPro"/>
</dbReference>
<keyword evidence="3" id="KW-0288">FMN</keyword>
<comment type="cofactor">
    <cofactor evidence="1">
        <name>FMN</name>
        <dbReference type="ChEBI" id="CHEBI:58210"/>
    </cofactor>
</comment>
<feature type="region of interest" description="Disordered" evidence="7">
    <location>
        <begin position="419"/>
        <end position="462"/>
    </location>
</feature>
<dbReference type="InterPro" id="IPR013785">
    <property type="entry name" value="Aldolase_TIM"/>
</dbReference>
<evidence type="ECO:0000256" key="6">
    <source>
        <dbReference type="SAM" id="Coils"/>
    </source>
</evidence>
<evidence type="ECO:0000256" key="4">
    <source>
        <dbReference type="ARBA" id="ARBA00022694"/>
    </source>
</evidence>
<evidence type="ECO:0000256" key="2">
    <source>
        <dbReference type="ARBA" id="ARBA00022630"/>
    </source>
</evidence>
<evidence type="ECO:0000256" key="3">
    <source>
        <dbReference type="ARBA" id="ARBA00022643"/>
    </source>
</evidence>
<dbReference type="OrthoDB" id="272303at2759"/>
<comment type="caution">
    <text evidence="9">The sequence shown here is derived from an EMBL/GenBank/DDBJ whole genome shotgun (WGS) entry which is preliminary data.</text>
</comment>
<feature type="non-terminal residue" evidence="9">
    <location>
        <position position="462"/>
    </location>
</feature>
<evidence type="ECO:0000256" key="1">
    <source>
        <dbReference type="ARBA" id="ARBA00001917"/>
    </source>
</evidence>
<feature type="compositionally biased region" description="Basic and acidic residues" evidence="7">
    <location>
        <begin position="447"/>
        <end position="462"/>
    </location>
</feature>
<dbReference type="OMA" id="NAWATER"/>
<dbReference type="GO" id="GO:0050660">
    <property type="term" value="F:flavin adenine dinucleotide binding"/>
    <property type="evidence" value="ECO:0007669"/>
    <property type="project" value="InterPro"/>
</dbReference>
<protein>
    <recommendedName>
        <fullName evidence="8">DUS-like FMN-binding domain-containing protein</fullName>
    </recommendedName>
</protein>
<dbReference type="PANTHER" id="PTHR45936:SF1">
    <property type="entry name" value="TRNA-DIHYDROURIDINE(20) SYNTHASE [NAD(P)+]-LIKE"/>
    <property type="match status" value="1"/>
</dbReference>
<name>A0A813D428_POLGL</name>
<feature type="coiled-coil region" evidence="6">
    <location>
        <begin position="295"/>
        <end position="329"/>
    </location>
</feature>
<keyword evidence="5" id="KW-0560">Oxidoreductase</keyword>
<dbReference type="InterPro" id="IPR035587">
    <property type="entry name" value="DUS-like_FMN-bd"/>
</dbReference>